<dbReference type="Proteomes" id="UP000480804">
    <property type="component" value="Unassembled WGS sequence"/>
</dbReference>
<dbReference type="Proteomes" id="UP000660975">
    <property type="component" value="Unassembled WGS sequence"/>
</dbReference>
<name>A0A8H9HAX9_9ACTN</name>
<evidence type="ECO:0000313" key="1">
    <source>
        <dbReference type="EMBL" id="GFH79492.1"/>
    </source>
</evidence>
<protein>
    <submittedName>
        <fullName evidence="2">Uncharacterized protein</fullName>
    </submittedName>
</protein>
<gene>
    <name evidence="2" type="ORF">GCM10010227_02570</name>
    <name evidence="1" type="ORF">Sgou_41620</name>
</gene>
<sequence length="75" mass="8470">MTEQAHREARELLTELREVAWRVHPTAPDSLGPREALTGCAGGRRQPQLVEDRLEALPHRTHRHGVLAVLRYLGS</sequence>
<evidence type="ECO:0000313" key="4">
    <source>
        <dbReference type="Proteomes" id="UP000660975"/>
    </source>
</evidence>
<keyword evidence="3" id="KW-1185">Reference proteome</keyword>
<accession>A0A8H9HAX9</accession>
<dbReference type="AlphaFoldDB" id="A0A8H9HAX9"/>
<comment type="caution">
    <text evidence="2">The sequence shown here is derived from an EMBL/GenBank/DDBJ whole genome shotgun (WGS) entry which is preliminary data.</text>
</comment>
<organism evidence="2 4">
    <name type="scientific">Streptomyces gougerotii</name>
    <dbReference type="NCBI Taxonomy" id="53448"/>
    <lineage>
        <taxon>Bacteria</taxon>
        <taxon>Bacillati</taxon>
        <taxon>Actinomycetota</taxon>
        <taxon>Actinomycetes</taxon>
        <taxon>Kitasatosporales</taxon>
        <taxon>Streptomycetaceae</taxon>
        <taxon>Streptomyces</taxon>
        <taxon>Streptomyces diastaticus group</taxon>
    </lineage>
</organism>
<dbReference type="EMBL" id="BLLO01000020">
    <property type="protein sequence ID" value="GFH79492.1"/>
    <property type="molecule type" value="Genomic_DNA"/>
</dbReference>
<dbReference type="EMBL" id="BMSC01000001">
    <property type="protein sequence ID" value="GGU53162.1"/>
    <property type="molecule type" value="Genomic_DNA"/>
</dbReference>
<reference evidence="2" key="3">
    <citation type="submission" date="2020-09" db="EMBL/GenBank/DDBJ databases">
        <authorList>
            <person name="Sun Q."/>
            <person name="Ohkuma M."/>
        </authorList>
    </citation>
    <scope>NUCLEOTIDE SEQUENCE</scope>
    <source>
        <strain evidence="2">JCM 4136</strain>
    </source>
</reference>
<evidence type="ECO:0000313" key="2">
    <source>
        <dbReference type="EMBL" id="GGU53162.1"/>
    </source>
</evidence>
<proteinExistence type="predicted"/>
<reference evidence="2" key="1">
    <citation type="journal article" date="2014" name="Int. J. Syst. Evol. Microbiol.">
        <title>Complete genome sequence of Corynebacterium casei LMG S-19264T (=DSM 44701T), isolated from a smear-ripened cheese.</title>
        <authorList>
            <consortium name="US DOE Joint Genome Institute (JGI-PGF)"/>
            <person name="Walter F."/>
            <person name="Albersmeier A."/>
            <person name="Kalinowski J."/>
            <person name="Ruckert C."/>
        </authorList>
    </citation>
    <scope>NUCLEOTIDE SEQUENCE</scope>
    <source>
        <strain evidence="2">JCM 4136</strain>
    </source>
</reference>
<evidence type="ECO:0000313" key="3">
    <source>
        <dbReference type="Proteomes" id="UP000480804"/>
    </source>
</evidence>
<reference evidence="1 3" key="2">
    <citation type="submission" date="2020-02" db="EMBL/GenBank/DDBJ databases">
        <title>Whole genome shotgun sequence of Streptomyces gougerotii NBRC 13043.</title>
        <authorList>
            <person name="Ichikawa N."/>
            <person name="Komaki H."/>
            <person name="Tamura T."/>
        </authorList>
    </citation>
    <scope>NUCLEOTIDE SEQUENCE [LARGE SCALE GENOMIC DNA]</scope>
    <source>
        <strain evidence="1 3">NBRC 13043</strain>
    </source>
</reference>